<reference evidence="1" key="1">
    <citation type="journal article" date="2017" name="Nature">
        <title>The genome of Chenopodium quinoa.</title>
        <authorList>
            <person name="Jarvis D.E."/>
            <person name="Ho Y.S."/>
            <person name="Lightfoot D.J."/>
            <person name="Schmoeckel S.M."/>
            <person name="Li B."/>
            <person name="Borm T.J.A."/>
            <person name="Ohyanagi H."/>
            <person name="Mineta K."/>
            <person name="Michell C.T."/>
            <person name="Saber N."/>
            <person name="Kharbatia N.M."/>
            <person name="Rupper R.R."/>
            <person name="Sharp A.R."/>
            <person name="Dally N."/>
            <person name="Boughton B.A."/>
            <person name="Woo Y.H."/>
            <person name="Gao G."/>
            <person name="Schijlen E.G.W.M."/>
            <person name="Guo X."/>
            <person name="Momin A.A."/>
            <person name="Negrao S."/>
            <person name="Al-Babili S."/>
            <person name="Gehring C."/>
            <person name="Roessner U."/>
            <person name="Jung C."/>
            <person name="Murphy K."/>
            <person name="Arold S.T."/>
            <person name="Gojobori T."/>
            <person name="van der Linden C.G."/>
            <person name="van Loo E.N."/>
            <person name="Jellen E.N."/>
            <person name="Maughan P.J."/>
            <person name="Tester M."/>
        </authorList>
    </citation>
    <scope>NUCLEOTIDE SEQUENCE [LARGE SCALE GENOMIC DNA]</scope>
    <source>
        <strain evidence="1">cv. PI 614886</strain>
    </source>
</reference>
<dbReference type="PANTHER" id="PTHR10992">
    <property type="entry name" value="METHYLESTERASE FAMILY MEMBER"/>
    <property type="match status" value="1"/>
</dbReference>
<protein>
    <submittedName>
        <fullName evidence="1">Uncharacterized protein</fullName>
    </submittedName>
</protein>
<name>A0A803MJK3_CHEQI</name>
<accession>A0A803MJK3</accession>
<dbReference type="GO" id="GO:0080032">
    <property type="term" value="F:methyl jasmonate esterase activity"/>
    <property type="evidence" value="ECO:0007669"/>
    <property type="project" value="TreeGrafter"/>
</dbReference>
<dbReference type="GO" id="GO:0009696">
    <property type="term" value="P:salicylic acid metabolic process"/>
    <property type="evidence" value="ECO:0007669"/>
    <property type="project" value="TreeGrafter"/>
</dbReference>
<reference evidence="1" key="2">
    <citation type="submission" date="2021-03" db="UniProtKB">
        <authorList>
            <consortium name="EnsemblPlants"/>
        </authorList>
    </citation>
    <scope>IDENTIFICATION</scope>
</reference>
<dbReference type="InterPro" id="IPR029058">
    <property type="entry name" value="AB_hydrolase_fold"/>
</dbReference>
<dbReference type="InterPro" id="IPR045889">
    <property type="entry name" value="MES/HNL"/>
</dbReference>
<dbReference type="PANTHER" id="PTHR10992:SF1032">
    <property type="entry name" value="METHYLESTERASE 17"/>
    <property type="match status" value="1"/>
</dbReference>
<dbReference type="GO" id="GO:0080031">
    <property type="term" value="F:methyl salicylate esterase activity"/>
    <property type="evidence" value="ECO:0007669"/>
    <property type="project" value="TreeGrafter"/>
</dbReference>
<keyword evidence="2" id="KW-1185">Reference proteome</keyword>
<organism evidence="1 2">
    <name type="scientific">Chenopodium quinoa</name>
    <name type="common">Quinoa</name>
    <dbReference type="NCBI Taxonomy" id="63459"/>
    <lineage>
        <taxon>Eukaryota</taxon>
        <taxon>Viridiplantae</taxon>
        <taxon>Streptophyta</taxon>
        <taxon>Embryophyta</taxon>
        <taxon>Tracheophyta</taxon>
        <taxon>Spermatophyta</taxon>
        <taxon>Magnoliopsida</taxon>
        <taxon>eudicotyledons</taxon>
        <taxon>Gunneridae</taxon>
        <taxon>Pentapetalae</taxon>
        <taxon>Caryophyllales</taxon>
        <taxon>Chenopodiaceae</taxon>
        <taxon>Chenopodioideae</taxon>
        <taxon>Atripliceae</taxon>
        <taxon>Chenopodium</taxon>
    </lineage>
</organism>
<dbReference type="Proteomes" id="UP000596660">
    <property type="component" value="Unplaced"/>
</dbReference>
<dbReference type="SUPFAM" id="SSF53474">
    <property type="entry name" value="alpha/beta-Hydrolases"/>
    <property type="match status" value="1"/>
</dbReference>
<dbReference type="OMA" id="WPPREIF"/>
<dbReference type="GO" id="GO:0009694">
    <property type="term" value="P:jasmonic acid metabolic process"/>
    <property type="evidence" value="ECO:0007669"/>
    <property type="project" value="TreeGrafter"/>
</dbReference>
<dbReference type="Gramene" id="AUR62030586-RA">
    <property type="protein sequence ID" value="AUR62030586-RA:cds"/>
    <property type="gene ID" value="AUR62030586"/>
</dbReference>
<evidence type="ECO:0000313" key="1">
    <source>
        <dbReference type="EnsemblPlants" id="AUR62030586-RA:cds"/>
    </source>
</evidence>
<sequence>MLLRPCPKALIHGAMFPEGKGSDKVPRVYIKTLRDKVYSREQQDLFIKRWPPSDVYEIDSDHCPMFSNPSHLFGLITS</sequence>
<proteinExistence type="predicted"/>
<dbReference type="EnsemblPlants" id="AUR62030586-RA">
    <property type="protein sequence ID" value="AUR62030586-RA:cds"/>
    <property type="gene ID" value="AUR62030586"/>
</dbReference>
<dbReference type="GO" id="GO:0080030">
    <property type="term" value="F:methyl indole-3-acetate esterase activity"/>
    <property type="evidence" value="ECO:0007669"/>
    <property type="project" value="TreeGrafter"/>
</dbReference>
<dbReference type="Gene3D" id="3.40.50.1820">
    <property type="entry name" value="alpha/beta hydrolase"/>
    <property type="match status" value="1"/>
</dbReference>
<dbReference type="AlphaFoldDB" id="A0A803MJK3"/>
<evidence type="ECO:0000313" key="2">
    <source>
        <dbReference type="Proteomes" id="UP000596660"/>
    </source>
</evidence>